<evidence type="ECO:0000313" key="2">
    <source>
        <dbReference type="Proteomes" id="UP001497516"/>
    </source>
</evidence>
<name>A0AAV2GAG5_9ROSI</name>
<proteinExistence type="predicted"/>
<gene>
    <name evidence="1" type="ORF">LTRI10_LOCUS46440</name>
</gene>
<dbReference type="AlphaFoldDB" id="A0AAV2GAG5"/>
<dbReference type="InterPro" id="IPR043502">
    <property type="entry name" value="DNA/RNA_pol_sf"/>
</dbReference>
<sequence>MAWKIINIRYISPSLCSHKILMEDEVKPVRKPQRRLTLNLEVVVWAEIVKLMDAGIIFAISDSKCVSPTQVVPKKGKMTLVRNEKNQLISMHTVIGWHVYINYRRLNDATRKDHFPLTFIDQILERLAGHEFYYFLDDMFGYFHILIT</sequence>
<accession>A0AAV2GAG5</accession>
<dbReference type="InterPro" id="IPR053134">
    <property type="entry name" value="RNA-dir_DNA_polymerase"/>
</dbReference>
<dbReference type="SUPFAM" id="SSF56672">
    <property type="entry name" value="DNA/RNA polymerases"/>
    <property type="match status" value="1"/>
</dbReference>
<dbReference type="Proteomes" id="UP001497516">
    <property type="component" value="Chromosome 8"/>
</dbReference>
<keyword evidence="2" id="KW-1185">Reference proteome</keyword>
<organism evidence="1 2">
    <name type="scientific">Linum trigynum</name>
    <dbReference type="NCBI Taxonomy" id="586398"/>
    <lineage>
        <taxon>Eukaryota</taxon>
        <taxon>Viridiplantae</taxon>
        <taxon>Streptophyta</taxon>
        <taxon>Embryophyta</taxon>
        <taxon>Tracheophyta</taxon>
        <taxon>Spermatophyta</taxon>
        <taxon>Magnoliopsida</taxon>
        <taxon>eudicotyledons</taxon>
        <taxon>Gunneridae</taxon>
        <taxon>Pentapetalae</taxon>
        <taxon>rosids</taxon>
        <taxon>fabids</taxon>
        <taxon>Malpighiales</taxon>
        <taxon>Linaceae</taxon>
        <taxon>Linum</taxon>
    </lineage>
</organism>
<dbReference type="Gene3D" id="3.10.10.10">
    <property type="entry name" value="HIV Type 1 Reverse Transcriptase, subunit A, domain 1"/>
    <property type="match status" value="1"/>
</dbReference>
<dbReference type="EMBL" id="OZ034821">
    <property type="protein sequence ID" value="CAL1406733.1"/>
    <property type="molecule type" value="Genomic_DNA"/>
</dbReference>
<protein>
    <recommendedName>
        <fullName evidence="3">Reverse transcriptase</fullName>
    </recommendedName>
</protein>
<evidence type="ECO:0000313" key="1">
    <source>
        <dbReference type="EMBL" id="CAL1406733.1"/>
    </source>
</evidence>
<evidence type="ECO:0008006" key="3">
    <source>
        <dbReference type="Google" id="ProtNLM"/>
    </source>
</evidence>
<dbReference type="PANTHER" id="PTHR24559:SF444">
    <property type="entry name" value="REVERSE TRANSCRIPTASE DOMAIN-CONTAINING PROTEIN"/>
    <property type="match status" value="1"/>
</dbReference>
<dbReference type="PANTHER" id="PTHR24559">
    <property type="entry name" value="TRANSPOSON TY3-I GAG-POL POLYPROTEIN"/>
    <property type="match status" value="1"/>
</dbReference>
<reference evidence="1 2" key="1">
    <citation type="submission" date="2024-04" db="EMBL/GenBank/DDBJ databases">
        <authorList>
            <person name="Fracassetti M."/>
        </authorList>
    </citation>
    <scope>NUCLEOTIDE SEQUENCE [LARGE SCALE GENOMIC DNA]</scope>
</reference>